<protein>
    <recommendedName>
        <fullName evidence="3">Ubiquitin-like domain-containing protein</fullName>
    </recommendedName>
</protein>
<dbReference type="OrthoDB" id="428577at2759"/>
<dbReference type="AlphaFoldDB" id="A0A8H3ET23"/>
<name>A0A8H3ET23_9LECA</name>
<organism evidence="1 2">
    <name type="scientific">Heterodermia speciosa</name>
    <dbReference type="NCBI Taxonomy" id="116794"/>
    <lineage>
        <taxon>Eukaryota</taxon>
        <taxon>Fungi</taxon>
        <taxon>Dikarya</taxon>
        <taxon>Ascomycota</taxon>
        <taxon>Pezizomycotina</taxon>
        <taxon>Lecanoromycetes</taxon>
        <taxon>OSLEUM clade</taxon>
        <taxon>Lecanoromycetidae</taxon>
        <taxon>Caliciales</taxon>
        <taxon>Physciaceae</taxon>
        <taxon>Heterodermia</taxon>
    </lineage>
</organism>
<keyword evidence="2" id="KW-1185">Reference proteome</keyword>
<sequence length="97" mass="10710">MASTAGAVRQFVAIPMSSGYSVETQNTKQDFAGSLQFELTSQTPRIFPRSTRKATKYLKIHVEPLSYAKSTLEVPETASIEEVKAEVSKTTDLPQEQ</sequence>
<accession>A0A8H3ET23</accession>
<reference evidence="1" key="1">
    <citation type="submission" date="2021-03" db="EMBL/GenBank/DDBJ databases">
        <authorList>
            <person name="Tagirdzhanova G."/>
        </authorList>
    </citation>
    <scope>NUCLEOTIDE SEQUENCE</scope>
</reference>
<evidence type="ECO:0008006" key="3">
    <source>
        <dbReference type="Google" id="ProtNLM"/>
    </source>
</evidence>
<evidence type="ECO:0000313" key="1">
    <source>
        <dbReference type="EMBL" id="CAF9912941.1"/>
    </source>
</evidence>
<dbReference type="InterPro" id="IPR029071">
    <property type="entry name" value="Ubiquitin-like_domsf"/>
</dbReference>
<dbReference type="Proteomes" id="UP000664521">
    <property type="component" value="Unassembled WGS sequence"/>
</dbReference>
<dbReference type="EMBL" id="CAJPDS010000012">
    <property type="protein sequence ID" value="CAF9912941.1"/>
    <property type="molecule type" value="Genomic_DNA"/>
</dbReference>
<evidence type="ECO:0000313" key="2">
    <source>
        <dbReference type="Proteomes" id="UP000664521"/>
    </source>
</evidence>
<gene>
    <name evidence="1" type="ORF">HETSPECPRED_001265</name>
</gene>
<proteinExistence type="predicted"/>
<comment type="caution">
    <text evidence="1">The sequence shown here is derived from an EMBL/GenBank/DDBJ whole genome shotgun (WGS) entry which is preliminary data.</text>
</comment>
<dbReference type="SUPFAM" id="SSF54236">
    <property type="entry name" value="Ubiquitin-like"/>
    <property type="match status" value="1"/>
</dbReference>